<dbReference type="InterPro" id="IPR050836">
    <property type="entry name" value="SDS22/Internalin_LRR"/>
</dbReference>
<keyword evidence="1" id="KW-0433">Leucine-rich repeat</keyword>
<comment type="caution">
    <text evidence="3">The sequence shown here is derived from an EMBL/GenBank/DDBJ whole genome shotgun (WGS) entry which is preliminary data.</text>
</comment>
<dbReference type="InterPro" id="IPR001611">
    <property type="entry name" value="Leu-rich_rpt"/>
</dbReference>
<dbReference type="EMBL" id="NCKW01000197">
    <property type="protein sequence ID" value="POM81014.1"/>
    <property type="molecule type" value="Genomic_DNA"/>
</dbReference>
<dbReference type="PANTHER" id="PTHR46652">
    <property type="entry name" value="LEUCINE-RICH REPEAT AND IQ DOMAIN-CONTAINING PROTEIN 1-RELATED"/>
    <property type="match status" value="1"/>
</dbReference>
<dbReference type="InterPro" id="IPR032675">
    <property type="entry name" value="LRR_dom_sf"/>
</dbReference>
<dbReference type="PROSITE" id="PS51450">
    <property type="entry name" value="LRR"/>
    <property type="match status" value="2"/>
</dbReference>
<dbReference type="Proteomes" id="UP000237271">
    <property type="component" value="Unassembled WGS sequence"/>
</dbReference>
<evidence type="ECO:0000313" key="3">
    <source>
        <dbReference type="EMBL" id="POM81014.1"/>
    </source>
</evidence>
<dbReference type="PANTHER" id="PTHR46652:SF8">
    <property type="entry name" value="LEUCINE RICH REPEAT CONTAINING 23"/>
    <property type="match status" value="1"/>
</dbReference>
<evidence type="ECO:0000256" key="2">
    <source>
        <dbReference type="ARBA" id="ARBA00022737"/>
    </source>
</evidence>
<dbReference type="Gene3D" id="3.80.10.10">
    <property type="entry name" value="Ribonuclease Inhibitor"/>
    <property type="match status" value="1"/>
</dbReference>
<proteinExistence type="predicted"/>
<dbReference type="AlphaFoldDB" id="A0A2P4YT78"/>
<keyword evidence="2" id="KW-0677">Repeat</keyword>
<name>A0A2P4YT78_9STRA</name>
<protein>
    <submittedName>
        <fullName evidence="3">Nucleotide binding protein</fullName>
    </submittedName>
</protein>
<organism evidence="3 4">
    <name type="scientific">Phytophthora palmivora</name>
    <dbReference type="NCBI Taxonomy" id="4796"/>
    <lineage>
        <taxon>Eukaryota</taxon>
        <taxon>Sar</taxon>
        <taxon>Stramenopiles</taxon>
        <taxon>Oomycota</taxon>
        <taxon>Peronosporomycetes</taxon>
        <taxon>Peronosporales</taxon>
        <taxon>Peronosporaceae</taxon>
        <taxon>Phytophthora</taxon>
    </lineage>
</organism>
<keyword evidence="4" id="KW-1185">Reference proteome</keyword>
<gene>
    <name evidence="3" type="ORF">PHPALM_1077</name>
</gene>
<reference evidence="3 4" key="1">
    <citation type="journal article" date="2017" name="Genome Biol. Evol.">
        <title>Phytophthora megakarya and P. palmivora, closely related causal agents of cacao black pod rot, underwent increases in genome sizes and gene numbers by different mechanisms.</title>
        <authorList>
            <person name="Ali S.S."/>
            <person name="Shao J."/>
            <person name="Lary D.J."/>
            <person name="Kronmiller B."/>
            <person name="Shen D."/>
            <person name="Strem M.D."/>
            <person name="Amoako-Attah I."/>
            <person name="Akrofi A.Y."/>
            <person name="Begoude B.A."/>
            <person name="Ten Hoopen G.M."/>
            <person name="Coulibaly K."/>
            <person name="Kebe B.I."/>
            <person name="Melnick R.L."/>
            <person name="Guiltinan M.J."/>
            <person name="Tyler B.M."/>
            <person name="Meinhardt L.W."/>
            <person name="Bailey B.A."/>
        </authorList>
    </citation>
    <scope>NUCLEOTIDE SEQUENCE [LARGE SCALE GENOMIC DNA]</scope>
    <source>
        <strain evidence="4">sbr112.9</strain>
    </source>
</reference>
<evidence type="ECO:0000313" key="4">
    <source>
        <dbReference type="Proteomes" id="UP000237271"/>
    </source>
</evidence>
<accession>A0A2P4YT78</accession>
<evidence type="ECO:0000256" key="1">
    <source>
        <dbReference type="ARBA" id="ARBA00022614"/>
    </source>
</evidence>
<dbReference type="OrthoDB" id="1517790at2759"/>
<sequence length="230" mass="25501">MELTVDVIKRRSGHYDVTLVALLDVSRMKIRRLVHLESCLNLLELNLTHNELRSLEGLPPLPLLRCLHLSNNLLTSLDSLPHLPLLEELTVAVSISILSSIYVKTLIHVGLYQNNQIRSIDFTTLATKLPSLRVLEMNGNPLDSSAESKASKAFPNLSILNGEALTLRKLFEEISSDDFGKTSDVVEDDPAEAGIELDDSIDDSKDNGIDVNEFITESTRNLEGVSFLII</sequence>
<dbReference type="SUPFAM" id="SSF52058">
    <property type="entry name" value="L domain-like"/>
    <property type="match status" value="1"/>
</dbReference>